<dbReference type="SUPFAM" id="SSF54373">
    <property type="entry name" value="FAD-linked reductases, C-terminal domain"/>
    <property type="match status" value="1"/>
</dbReference>
<evidence type="ECO:0000256" key="1">
    <source>
        <dbReference type="SAM" id="MobiDB-lite"/>
    </source>
</evidence>
<feature type="region of interest" description="Disordered" evidence="1">
    <location>
        <begin position="1"/>
        <end position="24"/>
    </location>
</feature>
<dbReference type="InterPro" id="IPR007867">
    <property type="entry name" value="GMC_OxRtase_C"/>
</dbReference>
<dbReference type="Gene3D" id="3.30.560.10">
    <property type="entry name" value="Glucose Oxidase, domain 3"/>
    <property type="match status" value="1"/>
</dbReference>
<feature type="non-terminal residue" evidence="3">
    <location>
        <position position="1"/>
    </location>
</feature>
<sequence length="52" mass="5876">SQLLHPKSRGTVRLQSTNPYDPPLIDPNYLDDPSDIEAIVRGKNNNIFKVDI</sequence>
<organism evidence="3 5">
    <name type="scientific">Araneus ventricosus</name>
    <name type="common">Orbweaver spider</name>
    <name type="synonym">Epeira ventricosa</name>
    <dbReference type="NCBI Taxonomy" id="182803"/>
    <lineage>
        <taxon>Eukaryota</taxon>
        <taxon>Metazoa</taxon>
        <taxon>Ecdysozoa</taxon>
        <taxon>Arthropoda</taxon>
        <taxon>Chelicerata</taxon>
        <taxon>Arachnida</taxon>
        <taxon>Araneae</taxon>
        <taxon>Araneomorphae</taxon>
        <taxon>Entelegynae</taxon>
        <taxon>Araneoidea</taxon>
        <taxon>Araneidae</taxon>
        <taxon>Araneus</taxon>
    </lineage>
</organism>
<evidence type="ECO:0000313" key="3">
    <source>
        <dbReference type="EMBL" id="GBN22385.1"/>
    </source>
</evidence>
<dbReference type="InterPro" id="IPR012132">
    <property type="entry name" value="GMC_OxRdtase"/>
</dbReference>
<evidence type="ECO:0000313" key="5">
    <source>
        <dbReference type="Proteomes" id="UP000499080"/>
    </source>
</evidence>
<dbReference type="EMBL" id="BGPR01205616">
    <property type="protein sequence ID" value="GBN29364.1"/>
    <property type="molecule type" value="Genomic_DNA"/>
</dbReference>
<dbReference type="PANTHER" id="PTHR11552">
    <property type="entry name" value="GLUCOSE-METHANOL-CHOLINE GMC OXIDOREDUCTASE"/>
    <property type="match status" value="1"/>
</dbReference>
<keyword evidence="5" id="KW-1185">Reference proteome</keyword>
<protein>
    <recommendedName>
        <fullName evidence="2">Glucose-methanol-choline oxidoreductase C-terminal domain-containing protein</fullName>
    </recommendedName>
</protein>
<dbReference type="OrthoDB" id="6435529at2759"/>
<comment type="caution">
    <text evidence="3">The sequence shown here is derived from an EMBL/GenBank/DDBJ whole genome shotgun (WGS) entry which is preliminary data.</text>
</comment>
<dbReference type="Pfam" id="PF05199">
    <property type="entry name" value="GMC_oxred_C"/>
    <property type="match status" value="1"/>
</dbReference>
<name>A0A4Y2M5M2_ARAVE</name>
<feature type="domain" description="Glucose-methanol-choline oxidoreductase C-terminal" evidence="2">
    <location>
        <begin position="6"/>
        <end position="42"/>
    </location>
</feature>
<dbReference type="GO" id="GO:0016614">
    <property type="term" value="F:oxidoreductase activity, acting on CH-OH group of donors"/>
    <property type="evidence" value="ECO:0007669"/>
    <property type="project" value="InterPro"/>
</dbReference>
<gene>
    <name evidence="3" type="ORF">AVEN_213897_1</name>
    <name evidence="4" type="ORF">AVEN_226187_1</name>
</gene>
<accession>A0A4Y2M5M2</accession>
<dbReference type="EMBL" id="BGPR01202788">
    <property type="protein sequence ID" value="GBN22385.1"/>
    <property type="molecule type" value="Genomic_DNA"/>
</dbReference>
<dbReference type="AlphaFoldDB" id="A0A4Y2M5M2"/>
<dbReference type="PANTHER" id="PTHR11552:SF147">
    <property type="entry name" value="CHOLINE DEHYDROGENASE, MITOCHONDRIAL"/>
    <property type="match status" value="1"/>
</dbReference>
<proteinExistence type="predicted"/>
<dbReference type="Proteomes" id="UP000499080">
    <property type="component" value="Unassembled WGS sequence"/>
</dbReference>
<dbReference type="GO" id="GO:0050660">
    <property type="term" value="F:flavin adenine dinucleotide binding"/>
    <property type="evidence" value="ECO:0007669"/>
    <property type="project" value="InterPro"/>
</dbReference>
<feature type="compositionally biased region" description="Basic residues" evidence="1">
    <location>
        <begin position="1"/>
        <end position="10"/>
    </location>
</feature>
<evidence type="ECO:0000259" key="2">
    <source>
        <dbReference type="Pfam" id="PF05199"/>
    </source>
</evidence>
<evidence type="ECO:0000313" key="4">
    <source>
        <dbReference type="EMBL" id="GBN29364.1"/>
    </source>
</evidence>
<reference evidence="3 5" key="1">
    <citation type="journal article" date="2019" name="Sci. Rep.">
        <title>Orb-weaving spider Araneus ventricosus genome elucidates the spidroin gene catalogue.</title>
        <authorList>
            <person name="Kono N."/>
            <person name="Nakamura H."/>
            <person name="Ohtoshi R."/>
            <person name="Moran D.A.P."/>
            <person name="Shinohara A."/>
            <person name="Yoshida Y."/>
            <person name="Fujiwara M."/>
            <person name="Mori M."/>
            <person name="Tomita M."/>
            <person name="Arakawa K."/>
        </authorList>
    </citation>
    <scope>NUCLEOTIDE SEQUENCE [LARGE SCALE GENOMIC DNA]</scope>
</reference>